<name>A0ABS8TZR6_9SPHI</name>
<keyword evidence="6" id="KW-1185">Reference proteome</keyword>
<keyword evidence="3" id="KW-0233">DNA recombination</keyword>
<evidence type="ECO:0000256" key="3">
    <source>
        <dbReference type="ARBA" id="ARBA00023172"/>
    </source>
</evidence>
<dbReference type="Gene3D" id="1.10.150.130">
    <property type="match status" value="1"/>
</dbReference>
<evidence type="ECO:0000256" key="1">
    <source>
        <dbReference type="ARBA" id="ARBA00008857"/>
    </source>
</evidence>
<accession>A0ABS8TZR6</accession>
<dbReference type="Pfam" id="PF00589">
    <property type="entry name" value="Phage_integrase"/>
    <property type="match status" value="1"/>
</dbReference>
<proteinExistence type="inferred from homology"/>
<keyword evidence="2" id="KW-0238">DNA-binding</keyword>
<dbReference type="InterPro" id="IPR050090">
    <property type="entry name" value="Tyrosine_recombinase_XerCD"/>
</dbReference>
<dbReference type="PROSITE" id="PS51898">
    <property type="entry name" value="TYR_RECOMBINASE"/>
    <property type="match status" value="1"/>
</dbReference>
<evidence type="ECO:0000313" key="6">
    <source>
        <dbReference type="Proteomes" id="UP001199919"/>
    </source>
</evidence>
<dbReference type="InterPro" id="IPR025269">
    <property type="entry name" value="SAM-like_dom"/>
</dbReference>
<organism evidence="5 6">
    <name type="scientific">Mucilaginibacter roseus</name>
    <dbReference type="NCBI Taxonomy" id="1528868"/>
    <lineage>
        <taxon>Bacteria</taxon>
        <taxon>Pseudomonadati</taxon>
        <taxon>Bacteroidota</taxon>
        <taxon>Sphingobacteriia</taxon>
        <taxon>Sphingobacteriales</taxon>
        <taxon>Sphingobacteriaceae</taxon>
        <taxon>Mucilaginibacter</taxon>
    </lineage>
</organism>
<sequence>MKVSLRQQKLVRNRVRLYLDIYPPVKQPNGKLWAYENLRLYLHNEPKTDLERVHNKETKQLAETIRAQRQLEIQSQVHGITPHQLRQQSFKVYFRKIARRVKGMSRHNWESSVRYLDLFHADDIRFVDIDLSFCEDFKAFLLDEPQLRESRRGIGHNSALSYYNKFRNALKMAWREKLIPDDFHDLSPGLREKEAPVEFLTMADIRQLLQTPTEDELSKRMVLFGILTGMRFCDIQLLNWGEVRGEPGQYYLQFMQRKTTKHQHMPISDQSFELLGARESTEERPFKGIYYCRVRTFLKEWPLAAGIHKHITFCCLRHTYATLQLNSGTDIYTVSKMLGHRHVKTTQRYTRLLDDKKRETTKRIVIDL</sequence>
<dbReference type="Pfam" id="PF13102">
    <property type="entry name" value="Phage_int_SAM_5"/>
    <property type="match status" value="1"/>
</dbReference>
<evidence type="ECO:0000313" key="5">
    <source>
        <dbReference type="EMBL" id="MCD8739320.1"/>
    </source>
</evidence>
<dbReference type="Gene3D" id="1.10.443.10">
    <property type="entry name" value="Intergrase catalytic core"/>
    <property type="match status" value="1"/>
</dbReference>
<dbReference type="InterPro" id="IPR013762">
    <property type="entry name" value="Integrase-like_cat_sf"/>
</dbReference>
<dbReference type="PANTHER" id="PTHR30349">
    <property type="entry name" value="PHAGE INTEGRASE-RELATED"/>
    <property type="match status" value="1"/>
</dbReference>
<evidence type="ECO:0000259" key="4">
    <source>
        <dbReference type="PROSITE" id="PS51898"/>
    </source>
</evidence>
<dbReference type="PANTHER" id="PTHR30349:SF64">
    <property type="entry name" value="PROPHAGE INTEGRASE INTD-RELATED"/>
    <property type="match status" value="1"/>
</dbReference>
<dbReference type="InterPro" id="IPR002104">
    <property type="entry name" value="Integrase_catalytic"/>
</dbReference>
<dbReference type="CDD" id="cd01185">
    <property type="entry name" value="INTN1_C_like"/>
    <property type="match status" value="1"/>
</dbReference>
<dbReference type="SUPFAM" id="SSF56349">
    <property type="entry name" value="DNA breaking-rejoining enzymes"/>
    <property type="match status" value="1"/>
</dbReference>
<feature type="domain" description="Tyr recombinase" evidence="4">
    <location>
        <begin position="195"/>
        <end position="362"/>
    </location>
</feature>
<dbReference type="InterPro" id="IPR011010">
    <property type="entry name" value="DNA_brk_join_enz"/>
</dbReference>
<comment type="caution">
    <text evidence="5">The sequence shown here is derived from an EMBL/GenBank/DDBJ whole genome shotgun (WGS) entry which is preliminary data.</text>
</comment>
<evidence type="ECO:0000256" key="2">
    <source>
        <dbReference type="ARBA" id="ARBA00023125"/>
    </source>
</evidence>
<comment type="similarity">
    <text evidence="1">Belongs to the 'phage' integrase family.</text>
</comment>
<dbReference type="EMBL" id="JAJPWV010000001">
    <property type="protein sequence ID" value="MCD8739320.1"/>
    <property type="molecule type" value="Genomic_DNA"/>
</dbReference>
<reference evidence="5 6" key="1">
    <citation type="submission" date="2021-12" db="EMBL/GenBank/DDBJ databases">
        <title>Mucilaginibacter roseus genome.</title>
        <authorList>
            <person name="Ferreira J.R."/>
            <person name="Newman J.D."/>
        </authorList>
    </citation>
    <scope>NUCLEOTIDE SEQUENCE [LARGE SCALE GENOMIC DNA]</scope>
    <source>
        <strain evidence="5 6">LMG 28454</strain>
    </source>
</reference>
<dbReference type="RefSeq" id="WP_232175192.1">
    <property type="nucleotide sequence ID" value="NZ_JAJPWV010000001.1"/>
</dbReference>
<dbReference type="InterPro" id="IPR010998">
    <property type="entry name" value="Integrase_recombinase_N"/>
</dbReference>
<gene>
    <name evidence="5" type="ORF">LT679_01790</name>
</gene>
<dbReference type="Proteomes" id="UP001199919">
    <property type="component" value="Unassembled WGS sequence"/>
</dbReference>
<protein>
    <submittedName>
        <fullName evidence="5">Site-specific integrase</fullName>
    </submittedName>
</protein>